<dbReference type="InterPro" id="IPR007358">
    <property type="entry name" value="Nucleoid_associated_NdpA"/>
</dbReference>
<dbReference type="Pfam" id="PF04245">
    <property type="entry name" value="NA37"/>
    <property type="match status" value="1"/>
</dbReference>
<proteinExistence type="predicted"/>
<dbReference type="RefSeq" id="WP_229534810.1">
    <property type="nucleotide sequence ID" value="NZ_JAJHJB010000010.1"/>
</dbReference>
<organism evidence="1 2">
    <name type="scientific">Pelosinus baikalensis</name>
    <dbReference type="NCBI Taxonomy" id="2892015"/>
    <lineage>
        <taxon>Bacteria</taxon>
        <taxon>Bacillati</taxon>
        <taxon>Bacillota</taxon>
        <taxon>Negativicutes</taxon>
        <taxon>Selenomonadales</taxon>
        <taxon>Sporomusaceae</taxon>
        <taxon>Pelosinus</taxon>
    </lineage>
</organism>
<name>A0ABS8HQV4_9FIRM</name>
<protein>
    <submittedName>
        <fullName evidence="1">Nucleoid-associated protein</fullName>
    </submittedName>
</protein>
<sequence length="355" mass="41621">MFDFTSANLDKLVIHQVGNKLRDEGIHTSPAVYEMKDGNVEELLLKYFLTSFKDNSLYKFFNETDVHLNELYMRVSDIFIKPETFYDHSINILKHLYEKSSHPQIRGGEFYMAYFKDCIINDQRTDAVGIFKTEKKETYLKITKYANEFMVGSEKCIDVKKLDKGCIVFNVNSEDGYRVAIVDAVNKGGNQALYWKDDFLQLINVQDSYFHTERHLQICKDFAENIYGTVYQADKKDQVAFINEAVAYFDKHSEFQLEDFVQDVLKEPEIIEQFKEHKQNYDLNQGIQSVEQFSISTPAVKTIKRKIKSLIKLDTDFEIKVKNSSSEDGNMQHIERGFDEEKGMNFYKVYFNEEE</sequence>
<evidence type="ECO:0000313" key="1">
    <source>
        <dbReference type="EMBL" id="MCC5465561.1"/>
    </source>
</evidence>
<dbReference type="EMBL" id="JAJHJB010000010">
    <property type="protein sequence ID" value="MCC5465561.1"/>
    <property type="molecule type" value="Genomic_DNA"/>
</dbReference>
<reference evidence="1" key="1">
    <citation type="submission" date="2021-11" db="EMBL/GenBank/DDBJ databases">
        <title>Description of a new species Pelosinus isolated from the bottom sediments of Lake Baikal.</title>
        <authorList>
            <person name="Zakharyuk A."/>
        </authorList>
    </citation>
    <scope>NUCLEOTIDE SEQUENCE</scope>
    <source>
        <strain evidence="1">Bkl1</strain>
    </source>
</reference>
<gene>
    <name evidence="1" type="ORF">LMF89_09320</name>
</gene>
<accession>A0ABS8HQV4</accession>
<evidence type="ECO:0000313" key="2">
    <source>
        <dbReference type="Proteomes" id="UP001165492"/>
    </source>
</evidence>
<keyword evidence="2" id="KW-1185">Reference proteome</keyword>
<comment type="caution">
    <text evidence="1">The sequence shown here is derived from an EMBL/GenBank/DDBJ whole genome shotgun (WGS) entry which is preliminary data.</text>
</comment>
<dbReference type="Proteomes" id="UP001165492">
    <property type="component" value="Unassembled WGS sequence"/>
</dbReference>